<dbReference type="EMBL" id="QKWP01000325">
    <property type="protein sequence ID" value="RIB22088.1"/>
    <property type="molecule type" value="Genomic_DNA"/>
</dbReference>
<feature type="compositionally biased region" description="Basic and acidic residues" evidence="1">
    <location>
        <begin position="193"/>
        <end position="205"/>
    </location>
</feature>
<dbReference type="AlphaFoldDB" id="A0A397VJP9"/>
<protein>
    <submittedName>
        <fullName evidence="2">Uncharacterized protein</fullName>
    </submittedName>
</protein>
<proteinExistence type="predicted"/>
<feature type="compositionally biased region" description="Basic and acidic residues" evidence="1">
    <location>
        <begin position="215"/>
        <end position="229"/>
    </location>
</feature>
<reference evidence="2 3" key="1">
    <citation type="submission" date="2018-06" db="EMBL/GenBank/DDBJ databases">
        <title>Comparative genomics reveals the genomic features of Rhizophagus irregularis, R. cerebriforme, R. diaphanum and Gigaspora rosea, and their symbiotic lifestyle signature.</title>
        <authorList>
            <person name="Morin E."/>
            <person name="San Clemente H."/>
            <person name="Chen E.C.H."/>
            <person name="De La Providencia I."/>
            <person name="Hainaut M."/>
            <person name="Kuo A."/>
            <person name="Kohler A."/>
            <person name="Murat C."/>
            <person name="Tang N."/>
            <person name="Roy S."/>
            <person name="Loubradou J."/>
            <person name="Henrissat B."/>
            <person name="Grigoriev I.V."/>
            <person name="Corradi N."/>
            <person name="Roux C."/>
            <person name="Martin F.M."/>
        </authorList>
    </citation>
    <scope>NUCLEOTIDE SEQUENCE [LARGE SCALE GENOMIC DNA]</scope>
    <source>
        <strain evidence="2 3">DAOM 194757</strain>
    </source>
</reference>
<accession>A0A397VJP9</accession>
<keyword evidence="3" id="KW-1185">Reference proteome</keyword>
<evidence type="ECO:0000256" key="1">
    <source>
        <dbReference type="SAM" id="MobiDB-lite"/>
    </source>
</evidence>
<gene>
    <name evidence="2" type="ORF">C2G38_2033887</name>
</gene>
<name>A0A397VJP9_9GLOM</name>
<feature type="region of interest" description="Disordered" evidence="1">
    <location>
        <begin position="175"/>
        <end position="328"/>
    </location>
</feature>
<evidence type="ECO:0000313" key="2">
    <source>
        <dbReference type="EMBL" id="RIB22088.1"/>
    </source>
</evidence>
<feature type="compositionally biased region" description="Basic and acidic residues" evidence="1">
    <location>
        <begin position="243"/>
        <end position="269"/>
    </location>
</feature>
<dbReference type="OrthoDB" id="2358498at2759"/>
<evidence type="ECO:0000313" key="3">
    <source>
        <dbReference type="Proteomes" id="UP000266673"/>
    </source>
</evidence>
<organism evidence="2 3">
    <name type="scientific">Gigaspora rosea</name>
    <dbReference type="NCBI Taxonomy" id="44941"/>
    <lineage>
        <taxon>Eukaryota</taxon>
        <taxon>Fungi</taxon>
        <taxon>Fungi incertae sedis</taxon>
        <taxon>Mucoromycota</taxon>
        <taxon>Glomeromycotina</taxon>
        <taxon>Glomeromycetes</taxon>
        <taxon>Diversisporales</taxon>
        <taxon>Gigasporaceae</taxon>
        <taxon>Gigaspora</taxon>
    </lineage>
</organism>
<dbReference type="Proteomes" id="UP000266673">
    <property type="component" value="Unassembled WGS sequence"/>
</dbReference>
<sequence length="328" mass="37342">MTSIFCAISYIKNVTGSDKICHGSAVYRTGIEEFVEYKFKAFGFSETTLVEEVEKGSISMIIGRFVYITAEKELNVTIEQNTPLHVQTMNEFASIYDLPVSPAFGIFTAAVQDPSTPEGENAVFLAKTYDPKGRHASVAEATEKHPIFSVVGELVTLKNNACILCDVVEWTYTNQGNSKTMGDKNPTKSRKTRNQELEKLADKFDTLLNKKRSRSEKNETVKDPLEESSSRANRLRSVVNEIRGYEGDNDKTQRENRNETRNETHKEARNNVPEQPILVEDSTNQRHTRVEDYYDDQYTNEEKSDNSDVELEVTKPTTTRKQPKRTRK</sequence>
<comment type="caution">
    <text evidence="2">The sequence shown here is derived from an EMBL/GenBank/DDBJ whole genome shotgun (WGS) entry which is preliminary data.</text>
</comment>